<evidence type="ECO:0000313" key="2">
    <source>
        <dbReference type="Proteomes" id="UP000180133"/>
    </source>
</evidence>
<dbReference type="Proteomes" id="UP000180133">
    <property type="component" value="Unassembled WGS sequence"/>
</dbReference>
<name>A0ABX3D9E4_9VIBR</name>
<dbReference type="EMBL" id="MKFT01000012">
    <property type="protein sequence ID" value="OHY92993.1"/>
    <property type="molecule type" value="Genomic_DNA"/>
</dbReference>
<accession>A0ABX3D9E4</accession>
<proteinExistence type="predicted"/>
<keyword evidence="2" id="KW-1185">Reference proteome</keyword>
<dbReference type="RefSeq" id="WP_071234734.1">
    <property type="nucleotide sequence ID" value="NZ_KV861316.1"/>
</dbReference>
<organism evidence="1 2">
    <name type="scientific">Vibrio rotiferianus</name>
    <dbReference type="NCBI Taxonomy" id="190895"/>
    <lineage>
        <taxon>Bacteria</taxon>
        <taxon>Pseudomonadati</taxon>
        <taxon>Pseudomonadota</taxon>
        <taxon>Gammaproteobacteria</taxon>
        <taxon>Vibrionales</taxon>
        <taxon>Vibrionaceae</taxon>
        <taxon>Vibrio</taxon>
    </lineage>
</organism>
<sequence>MKVIIKDGNDSIIGIREVEEVVINGVIKIGSYRFEVEKFISERVATVLDLCMCEDCLKQGKTRRYKLVIDPTHSK</sequence>
<evidence type="ECO:0000313" key="1">
    <source>
        <dbReference type="EMBL" id="OHY92993.1"/>
    </source>
</evidence>
<gene>
    <name evidence="1" type="ORF">BI375_05910</name>
</gene>
<protein>
    <submittedName>
        <fullName evidence="1">Uncharacterized protein</fullName>
    </submittedName>
</protein>
<comment type="caution">
    <text evidence="1">The sequence shown here is derived from an EMBL/GenBank/DDBJ whole genome shotgun (WGS) entry which is preliminary data.</text>
</comment>
<reference evidence="1 2" key="1">
    <citation type="submission" date="2016-09" db="EMBL/GenBank/DDBJ databases">
        <title>Isolation, identification and antibiotic sensitivity analysis of bacterial pathogen from juvenile Hippocampus erectus with tail-rotted disease.</title>
        <authorList>
            <person name="Yang Q."/>
        </authorList>
    </citation>
    <scope>NUCLEOTIDE SEQUENCE [LARGE SCALE GENOMIC DNA]</scope>
    <source>
        <strain evidence="1 2">HM-10</strain>
    </source>
</reference>